<feature type="domain" description="AAA+ ATPase" evidence="1">
    <location>
        <begin position="118"/>
        <end position="268"/>
    </location>
</feature>
<evidence type="ECO:0000313" key="3">
    <source>
        <dbReference type="Proteomes" id="UP000231388"/>
    </source>
</evidence>
<gene>
    <name evidence="2" type="ORF">COX53_03000</name>
</gene>
<name>A0A2G9XBI9_UNCKA</name>
<dbReference type="Proteomes" id="UP000231388">
    <property type="component" value="Unassembled WGS sequence"/>
</dbReference>
<reference evidence="2 3" key="1">
    <citation type="submission" date="2017-09" db="EMBL/GenBank/DDBJ databases">
        <title>Depth-based differentiation of microbial function through sediment-hosted aquifers and enrichment of novel symbionts in the deep terrestrial subsurface.</title>
        <authorList>
            <person name="Probst A.J."/>
            <person name="Ladd B."/>
            <person name="Jarett J.K."/>
            <person name="Geller-Mcgrath D.E."/>
            <person name="Sieber C.M."/>
            <person name="Emerson J.B."/>
            <person name="Anantharaman K."/>
            <person name="Thomas B.C."/>
            <person name="Malmstrom R."/>
            <person name="Stieglmeier M."/>
            <person name="Klingl A."/>
            <person name="Woyke T."/>
            <person name="Ryan C.M."/>
            <person name="Banfield J.F."/>
        </authorList>
    </citation>
    <scope>NUCLEOTIDE SEQUENCE [LARGE SCALE GENOMIC DNA]</scope>
    <source>
        <strain evidence="2">CG23_combo_of_CG06-09_8_20_14_all_40_14</strain>
    </source>
</reference>
<organism evidence="2 3">
    <name type="scientific">candidate division WWE3 bacterium CG23_combo_of_CG06-09_8_20_14_all_40_14</name>
    <dbReference type="NCBI Taxonomy" id="1975095"/>
    <lineage>
        <taxon>Bacteria</taxon>
        <taxon>Katanobacteria</taxon>
    </lineage>
</organism>
<dbReference type="GO" id="GO:0007005">
    <property type="term" value="P:mitochondrion organization"/>
    <property type="evidence" value="ECO:0007669"/>
    <property type="project" value="TreeGrafter"/>
</dbReference>
<dbReference type="Gene3D" id="3.40.50.300">
    <property type="entry name" value="P-loop containing nucleotide triphosphate hydrolases"/>
    <property type="match status" value="1"/>
</dbReference>
<dbReference type="AlphaFoldDB" id="A0A2G9XBI9"/>
<dbReference type="GO" id="GO:0051131">
    <property type="term" value="P:chaperone-mediated protein complex assembly"/>
    <property type="evidence" value="ECO:0007669"/>
    <property type="project" value="TreeGrafter"/>
</dbReference>
<dbReference type="GO" id="GO:0016887">
    <property type="term" value="F:ATP hydrolysis activity"/>
    <property type="evidence" value="ECO:0007669"/>
    <property type="project" value="InterPro"/>
</dbReference>
<comment type="caution">
    <text evidence="2">The sequence shown here is derived from an EMBL/GenBank/DDBJ whole genome shotgun (WGS) entry which is preliminary data.</text>
</comment>
<dbReference type="InterPro" id="IPR027065">
    <property type="entry name" value="Lon_Prtase"/>
</dbReference>
<dbReference type="GO" id="GO:0006515">
    <property type="term" value="P:protein quality control for misfolded or incompletely synthesized proteins"/>
    <property type="evidence" value="ECO:0007669"/>
    <property type="project" value="TreeGrafter"/>
</dbReference>
<dbReference type="PANTHER" id="PTHR43718:SF2">
    <property type="entry name" value="LON PROTEASE HOMOLOG, MITOCHONDRIAL"/>
    <property type="match status" value="1"/>
</dbReference>
<dbReference type="InterPro" id="IPR003593">
    <property type="entry name" value="AAA+_ATPase"/>
</dbReference>
<dbReference type="Pfam" id="PF22667">
    <property type="entry name" value="Lon_lid"/>
    <property type="match status" value="1"/>
</dbReference>
<dbReference type="Gene3D" id="1.20.5.5270">
    <property type="match status" value="1"/>
</dbReference>
<dbReference type="GO" id="GO:0004176">
    <property type="term" value="F:ATP-dependent peptidase activity"/>
    <property type="evidence" value="ECO:0007669"/>
    <property type="project" value="InterPro"/>
</dbReference>
<dbReference type="SMART" id="SM00382">
    <property type="entry name" value="AAA"/>
    <property type="match status" value="1"/>
</dbReference>
<dbReference type="Pfam" id="PF00004">
    <property type="entry name" value="AAA"/>
    <property type="match status" value="1"/>
</dbReference>
<accession>A0A2G9XBI9</accession>
<dbReference type="SUPFAM" id="SSF52540">
    <property type="entry name" value="P-loop containing nucleoside triphosphate hydrolases"/>
    <property type="match status" value="1"/>
</dbReference>
<dbReference type="InterPro" id="IPR054594">
    <property type="entry name" value="Lon_lid"/>
</dbReference>
<dbReference type="InterPro" id="IPR003959">
    <property type="entry name" value="ATPase_AAA_core"/>
</dbReference>
<proteinExistence type="predicted"/>
<sequence length="354" mass="39877">MAKDYLLEELKSLNKKAEGSAMPKDLRERILQMLDRLNRISQSNTYSSEFDVIANYIDWITEIPWVKKTQDNLDLKNAKQVLDRNHYGLEQVKERILEYMAVENIKIVNKDKLQAQEKAPVLCLVGLQGLGKTTLASSIAEALGRKFIRVSLGALGSIFELKGKSKALSSAEPGQIIKALVRTKVSNPLILLDEMDKVSGEKGLRSDLMAALLEILDPEQNTSFTDHYIDHPIDLSNILFIASANNTGTFSTALIDRLEIIRMPSYSDKEKEVIARDYLLSKVMKISGLLPEQLEIKDEVWPKLIRPLGYDSGIRSLQRILESVCRKAAKIIIEQKIPAVVVDEINFKSFLPIL</sequence>
<dbReference type="EMBL" id="PCQY01000035">
    <property type="protein sequence ID" value="PIP04348.1"/>
    <property type="molecule type" value="Genomic_DNA"/>
</dbReference>
<dbReference type="GO" id="GO:0005524">
    <property type="term" value="F:ATP binding"/>
    <property type="evidence" value="ECO:0007669"/>
    <property type="project" value="InterPro"/>
</dbReference>
<evidence type="ECO:0000259" key="1">
    <source>
        <dbReference type="SMART" id="SM00382"/>
    </source>
</evidence>
<dbReference type="Gene3D" id="1.10.8.60">
    <property type="match status" value="1"/>
</dbReference>
<dbReference type="GO" id="GO:0004252">
    <property type="term" value="F:serine-type endopeptidase activity"/>
    <property type="evidence" value="ECO:0007669"/>
    <property type="project" value="InterPro"/>
</dbReference>
<protein>
    <recommendedName>
        <fullName evidence="1">AAA+ ATPase domain-containing protein</fullName>
    </recommendedName>
</protein>
<dbReference type="InterPro" id="IPR027417">
    <property type="entry name" value="P-loop_NTPase"/>
</dbReference>
<dbReference type="PANTHER" id="PTHR43718">
    <property type="entry name" value="LON PROTEASE"/>
    <property type="match status" value="1"/>
</dbReference>
<dbReference type="GO" id="GO:0003697">
    <property type="term" value="F:single-stranded DNA binding"/>
    <property type="evidence" value="ECO:0007669"/>
    <property type="project" value="TreeGrafter"/>
</dbReference>
<evidence type="ECO:0000313" key="2">
    <source>
        <dbReference type="EMBL" id="PIP04348.1"/>
    </source>
</evidence>